<dbReference type="Gene3D" id="3.30.470.20">
    <property type="entry name" value="ATP-grasp fold, B domain"/>
    <property type="match status" value="1"/>
</dbReference>
<reference evidence="1 2" key="1">
    <citation type="submission" date="2019-07" db="EMBL/GenBank/DDBJ databases">
        <authorList>
            <person name="Kim J."/>
        </authorList>
    </citation>
    <scope>NUCLEOTIDE SEQUENCE [LARGE SCALE GENOMIC DNA]</scope>
    <source>
        <strain evidence="1 2">JC52</strain>
    </source>
</reference>
<accession>A0A559KBI7</accession>
<dbReference type="InterPro" id="IPR026838">
    <property type="entry name" value="YheC/D"/>
</dbReference>
<evidence type="ECO:0000313" key="2">
    <source>
        <dbReference type="Proteomes" id="UP000317036"/>
    </source>
</evidence>
<dbReference type="Pfam" id="PF14398">
    <property type="entry name" value="ATPgrasp_YheCD"/>
    <property type="match status" value="1"/>
</dbReference>
<proteinExistence type="predicted"/>
<dbReference type="OrthoDB" id="7869153at2"/>
<name>A0A559KBI7_9BACL</name>
<comment type="caution">
    <text evidence="1">The sequence shown here is derived from an EMBL/GenBank/DDBJ whole genome shotgun (WGS) entry which is preliminary data.</text>
</comment>
<gene>
    <name evidence="1" type="ORF">FPZ49_13705</name>
</gene>
<protein>
    <submittedName>
        <fullName evidence="1">YheC/YheD family protein</fullName>
    </submittedName>
</protein>
<organism evidence="1 2">
    <name type="scientific">Paenibacillus cremeus</name>
    <dbReference type="NCBI Taxonomy" id="2163881"/>
    <lineage>
        <taxon>Bacteria</taxon>
        <taxon>Bacillati</taxon>
        <taxon>Bacillota</taxon>
        <taxon>Bacilli</taxon>
        <taxon>Bacillales</taxon>
        <taxon>Paenibacillaceae</taxon>
        <taxon>Paenibacillus</taxon>
    </lineage>
</organism>
<dbReference type="RefSeq" id="WP_144847511.1">
    <property type="nucleotide sequence ID" value="NZ_VNJI01000014.1"/>
</dbReference>
<keyword evidence="2" id="KW-1185">Reference proteome</keyword>
<evidence type="ECO:0000313" key="1">
    <source>
        <dbReference type="EMBL" id="TVY09488.1"/>
    </source>
</evidence>
<dbReference type="EMBL" id="VNJI01000014">
    <property type="protein sequence ID" value="TVY09488.1"/>
    <property type="molecule type" value="Genomic_DNA"/>
</dbReference>
<dbReference type="AlphaFoldDB" id="A0A559KBI7"/>
<dbReference type="SUPFAM" id="SSF56059">
    <property type="entry name" value="Glutathione synthetase ATP-binding domain-like"/>
    <property type="match status" value="1"/>
</dbReference>
<sequence>MGCDCKRCKRISSKLKKHVVLLRDRQLSDYVPSTLRLTRGSFRSMLNRYGMVYIKPVTGSLGIGVMRVEKKGRTYRYKSGLRTRAFRSFTRMYRSVEPSIRRKRYLVQKGIHVLKYQGRPFDFRVVMQKNPNRQWEWTGTAARVAHPGKVVTNGSQGGTIYPAQRLLRSLAGKRKASTLMHHMTRLGRLTARQFGQAFPAMNELGLDIAIDRRFKPWILEVNTSPDPCPFTKLDDRSMLRRMVRYAKAYGKVYNLTCNKAKKAPGPRK</sequence>
<dbReference type="Proteomes" id="UP000317036">
    <property type="component" value="Unassembled WGS sequence"/>
</dbReference>